<dbReference type="Proteomes" id="UP001174934">
    <property type="component" value="Unassembled WGS sequence"/>
</dbReference>
<reference evidence="2" key="1">
    <citation type="submission" date="2023-06" db="EMBL/GenBank/DDBJ databases">
        <title>Genome-scale phylogeny and comparative genomics of the fungal order Sordariales.</title>
        <authorList>
            <consortium name="Lawrence Berkeley National Laboratory"/>
            <person name="Hensen N."/>
            <person name="Bonometti L."/>
            <person name="Westerberg I."/>
            <person name="Brannstrom I.O."/>
            <person name="Guillou S."/>
            <person name="Cros-Aarteil S."/>
            <person name="Calhoun S."/>
            <person name="Haridas S."/>
            <person name="Kuo A."/>
            <person name="Mondo S."/>
            <person name="Pangilinan J."/>
            <person name="Riley R."/>
            <person name="LaButti K."/>
            <person name="Andreopoulos B."/>
            <person name="Lipzen A."/>
            <person name="Chen C."/>
            <person name="Yanf M."/>
            <person name="Daum C."/>
            <person name="Ng V."/>
            <person name="Clum A."/>
            <person name="Steindorff A."/>
            <person name="Ohm R."/>
            <person name="Martin F."/>
            <person name="Silar P."/>
            <person name="Natvig D."/>
            <person name="Lalanne C."/>
            <person name="Gautier V."/>
            <person name="Ament-velasquez S.L."/>
            <person name="Kruys A."/>
            <person name="Hutchinson M.I."/>
            <person name="Powell A.J."/>
            <person name="Barry K."/>
            <person name="Miller A.N."/>
            <person name="Grigoriev I.V."/>
            <person name="Debuchy R."/>
            <person name="Gladieux P."/>
            <person name="Thoren M.H."/>
            <person name="Johannesson H."/>
        </authorList>
    </citation>
    <scope>NUCLEOTIDE SEQUENCE</scope>
    <source>
        <strain evidence="2">SMH3391-2</strain>
    </source>
</reference>
<evidence type="ECO:0000256" key="1">
    <source>
        <dbReference type="SAM" id="MobiDB-lite"/>
    </source>
</evidence>
<evidence type="ECO:0000313" key="3">
    <source>
        <dbReference type="Proteomes" id="UP001174934"/>
    </source>
</evidence>
<name>A0AA40CAS2_9PEZI</name>
<gene>
    <name evidence="2" type="ORF">B0T17DRAFT_529224</name>
</gene>
<dbReference type="AlphaFoldDB" id="A0AA40CAS2"/>
<keyword evidence="3" id="KW-1185">Reference proteome</keyword>
<protein>
    <submittedName>
        <fullName evidence="2">Uncharacterized protein</fullName>
    </submittedName>
</protein>
<feature type="region of interest" description="Disordered" evidence="1">
    <location>
        <begin position="1"/>
        <end position="44"/>
    </location>
</feature>
<proteinExistence type="predicted"/>
<feature type="compositionally biased region" description="Basic and acidic residues" evidence="1">
    <location>
        <begin position="25"/>
        <end position="44"/>
    </location>
</feature>
<accession>A0AA40CAS2</accession>
<organism evidence="2 3">
    <name type="scientific">Bombardia bombarda</name>
    <dbReference type="NCBI Taxonomy" id="252184"/>
    <lineage>
        <taxon>Eukaryota</taxon>
        <taxon>Fungi</taxon>
        <taxon>Dikarya</taxon>
        <taxon>Ascomycota</taxon>
        <taxon>Pezizomycotina</taxon>
        <taxon>Sordariomycetes</taxon>
        <taxon>Sordariomycetidae</taxon>
        <taxon>Sordariales</taxon>
        <taxon>Lasiosphaeriaceae</taxon>
        <taxon>Bombardia</taxon>
    </lineage>
</organism>
<comment type="caution">
    <text evidence="2">The sequence shown here is derived from an EMBL/GenBank/DDBJ whole genome shotgun (WGS) entry which is preliminary data.</text>
</comment>
<dbReference type="EMBL" id="JAULSR010000002">
    <property type="protein sequence ID" value="KAK0630754.1"/>
    <property type="molecule type" value="Genomic_DNA"/>
</dbReference>
<sequence>MGVFFSPATTVHRQPPAPISPHQPNHPEAERAKSGEREGRGKMDVRWKRNETKTLRLNHHQCNM</sequence>
<evidence type="ECO:0000313" key="2">
    <source>
        <dbReference type="EMBL" id="KAK0630754.1"/>
    </source>
</evidence>